<protein>
    <submittedName>
        <fullName evidence="1">WD repeat domain 11</fullName>
    </submittedName>
</protein>
<dbReference type="GO" id="GO:0005737">
    <property type="term" value="C:cytoplasm"/>
    <property type="evidence" value="ECO:0007669"/>
    <property type="project" value="TreeGrafter"/>
</dbReference>
<evidence type="ECO:0000313" key="1">
    <source>
        <dbReference type="Ensembl" id="ENSBMSP00010017712.1"/>
    </source>
</evidence>
<dbReference type="AlphaFoldDB" id="A0A8C0DDU5"/>
<dbReference type="Ensembl" id="ENSBMST00010019555.1">
    <property type="protein sequence ID" value="ENSBMSP00010017712.1"/>
    <property type="gene ID" value="ENSBMSG00010012814.1"/>
</dbReference>
<gene>
    <name evidence="1" type="primary">WDR11</name>
</gene>
<dbReference type="PANTHER" id="PTHR14593">
    <property type="entry name" value="WD REPEAT-CONTAINING PROTEIN 11"/>
    <property type="match status" value="1"/>
</dbReference>
<accession>A0A8C0DDU5</accession>
<dbReference type="InterPro" id="IPR039694">
    <property type="entry name" value="WDR11"/>
</dbReference>
<name>A0A8C0DDU5_BALMU</name>
<reference evidence="1" key="1">
    <citation type="submission" date="2023-09" db="UniProtKB">
        <authorList>
            <consortium name="Ensembl"/>
        </authorList>
    </citation>
    <scope>IDENTIFICATION</scope>
</reference>
<dbReference type="GeneTree" id="ENSGT00390000004068"/>
<dbReference type="PANTHER" id="PTHR14593:SF5">
    <property type="entry name" value="WD REPEAT-CONTAINING PROTEIN 11"/>
    <property type="match status" value="1"/>
</dbReference>
<proteinExistence type="predicted"/>
<organism evidence="1">
    <name type="scientific">Balaenoptera musculus</name>
    <name type="common">Blue whale</name>
    <dbReference type="NCBI Taxonomy" id="9771"/>
    <lineage>
        <taxon>Eukaryota</taxon>
        <taxon>Metazoa</taxon>
        <taxon>Chordata</taxon>
        <taxon>Craniata</taxon>
        <taxon>Vertebrata</taxon>
        <taxon>Euteleostomi</taxon>
        <taxon>Mammalia</taxon>
        <taxon>Eutheria</taxon>
        <taxon>Laurasiatheria</taxon>
        <taxon>Artiodactyla</taxon>
        <taxon>Whippomorpha</taxon>
        <taxon>Cetacea</taxon>
        <taxon>Mysticeti</taxon>
        <taxon>Balaenopteridae</taxon>
        <taxon>Balaenoptera</taxon>
    </lineage>
</organism>
<sequence length="94" mass="10264">MLPYTVNFKVSARTLTGALSAHNKAAVDWGWQGLIAYGCHSLVVVIDSNTAQTATQIPANRSAFRTALTTVCYPYVPTIDHKKYQDVSAIACCW</sequence>